<dbReference type="PANTHER" id="PTHR42994:SF2">
    <property type="entry name" value="PEPTIDASE"/>
    <property type="match status" value="1"/>
</dbReference>
<evidence type="ECO:0000256" key="1">
    <source>
        <dbReference type="ARBA" id="ARBA00001947"/>
    </source>
</evidence>
<dbReference type="SUPFAM" id="SSF53187">
    <property type="entry name" value="Zn-dependent exopeptidases"/>
    <property type="match status" value="1"/>
</dbReference>
<dbReference type="GO" id="GO:0004180">
    <property type="term" value="F:carboxypeptidase activity"/>
    <property type="evidence" value="ECO:0007669"/>
    <property type="project" value="UniProtKB-KW"/>
</dbReference>
<keyword evidence="2 5" id="KW-0378">Hydrolase</keyword>
<sequence length="395" mass="41450">MSTQELAVSDAEALDLVCQLMAIRGRGGEEMGVMEFVGRKLTEAGAGPDPLIFDHANQRSELGGGIGNGILRLEGDPALGPRRLLMAHTDTVPVCLGSQPTVEGNLVRSADPTTGLGADDRSGTAVLLTTAMALLRSGAPHPPLTFLWTVQEEGGLHGAKHVDTSLLGEPAHSFNFDGGDPAKLLIGATGGYRMWVHVQGYPSHAGIAPEKGVSAVAIASIAIADLVENGWHGLVVKGDQTGTCNIGTVEAGVATNVVAEHAKLHIEARSHLPGFRAQIVAAIEAAFLRAVDKVVSSEGRRGSVTFTGGAVYESFRLPDEDPSLIELERVLRSTGAEPRRAISNGGLDANWITSNGIPTITLGTGQHDIHTVDETLNIAEYQLSRQVAWRLATGQ</sequence>
<reference evidence="5 6" key="1">
    <citation type="submission" date="2019-02" db="EMBL/GenBank/DDBJ databases">
        <title>Deep-cultivation of Planctomycetes and their phenomic and genomic characterization uncovers novel biology.</title>
        <authorList>
            <person name="Wiegand S."/>
            <person name="Jogler M."/>
            <person name="Boedeker C."/>
            <person name="Pinto D."/>
            <person name="Vollmers J."/>
            <person name="Rivas-Marin E."/>
            <person name="Kohn T."/>
            <person name="Peeters S.H."/>
            <person name="Heuer A."/>
            <person name="Rast P."/>
            <person name="Oberbeckmann S."/>
            <person name="Bunk B."/>
            <person name="Jeske O."/>
            <person name="Meyerdierks A."/>
            <person name="Storesund J.E."/>
            <person name="Kallscheuer N."/>
            <person name="Luecker S."/>
            <person name="Lage O.M."/>
            <person name="Pohl T."/>
            <person name="Merkel B.J."/>
            <person name="Hornburger P."/>
            <person name="Mueller R.-W."/>
            <person name="Bruemmer F."/>
            <person name="Labrenz M."/>
            <person name="Spormann A.M."/>
            <person name="Op den Camp H."/>
            <person name="Overmann J."/>
            <person name="Amann R."/>
            <person name="Jetten M.S.M."/>
            <person name="Mascher T."/>
            <person name="Medema M.H."/>
            <person name="Devos D.P."/>
            <person name="Kaster A.-K."/>
            <person name="Ovreas L."/>
            <person name="Rohde M."/>
            <person name="Galperin M.Y."/>
            <person name="Jogler C."/>
        </authorList>
    </citation>
    <scope>NUCLEOTIDE SEQUENCE [LARGE SCALE GENOMIC DNA]</scope>
    <source>
        <strain evidence="5 6">Spa11</strain>
    </source>
</reference>
<dbReference type="Gene3D" id="3.30.70.360">
    <property type="match status" value="1"/>
</dbReference>
<evidence type="ECO:0000313" key="6">
    <source>
        <dbReference type="Proteomes" id="UP000316426"/>
    </source>
</evidence>
<dbReference type="Pfam" id="PF01546">
    <property type="entry name" value="Peptidase_M20"/>
    <property type="match status" value="1"/>
</dbReference>
<evidence type="ECO:0000256" key="3">
    <source>
        <dbReference type="ARBA" id="ARBA00022833"/>
    </source>
</evidence>
<dbReference type="EMBL" id="CP036349">
    <property type="protein sequence ID" value="QDV72326.1"/>
    <property type="molecule type" value="Genomic_DNA"/>
</dbReference>
<dbReference type="EC" id="3.4.17.11" evidence="5"/>
<gene>
    <name evidence="5" type="primary">cpg2_1</name>
    <name evidence="5" type="ORF">Spa11_05000</name>
</gene>
<organism evidence="5 6">
    <name type="scientific">Botrimarina mediterranea</name>
    <dbReference type="NCBI Taxonomy" id="2528022"/>
    <lineage>
        <taxon>Bacteria</taxon>
        <taxon>Pseudomonadati</taxon>
        <taxon>Planctomycetota</taxon>
        <taxon>Planctomycetia</taxon>
        <taxon>Pirellulales</taxon>
        <taxon>Lacipirellulaceae</taxon>
        <taxon>Botrimarina</taxon>
    </lineage>
</organism>
<evidence type="ECO:0000259" key="4">
    <source>
        <dbReference type="Pfam" id="PF07687"/>
    </source>
</evidence>
<keyword evidence="6" id="KW-1185">Reference proteome</keyword>
<keyword evidence="5" id="KW-0645">Protease</keyword>
<dbReference type="InterPro" id="IPR011650">
    <property type="entry name" value="Peptidase_M20_dimer"/>
</dbReference>
<dbReference type="Gene3D" id="3.40.630.10">
    <property type="entry name" value="Zn peptidases"/>
    <property type="match status" value="1"/>
</dbReference>
<dbReference type="KEGG" id="bmei:Spa11_05000"/>
<comment type="cofactor">
    <cofactor evidence="1">
        <name>Zn(2+)</name>
        <dbReference type="ChEBI" id="CHEBI:29105"/>
    </cofactor>
</comment>
<feature type="domain" description="Peptidase M20 dimerisation" evidence="4">
    <location>
        <begin position="190"/>
        <end position="287"/>
    </location>
</feature>
<dbReference type="Pfam" id="PF07687">
    <property type="entry name" value="M20_dimer"/>
    <property type="match status" value="1"/>
</dbReference>
<dbReference type="Proteomes" id="UP000316426">
    <property type="component" value="Chromosome"/>
</dbReference>
<name>A0A518K3E3_9BACT</name>
<dbReference type="InterPro" id="IPR002933">
    <property type="entry name" value="Peptidase_M20"/>
</dbReference>
<dbReference type="SUPFAM" id="SSF55031">
    <property type="entry name" value="Bacterial exopeptidase dimerisation domain"/>
    <property type="match status" value="1"/>
</dbReference>
<dbReference type="PANTHER" id="PTHR42994">
    <property type="entry name" value="PEPTIDASE T"/>
    <property type="match status" value="1"/>
</dbReference>
<keyword evidence="3" id="KW-0862">Zinc</keyword>
<dbReference type="AlphaFoldDB" id="A0A518K3E3"/>
<keyword evidence="5" id="KW-0121">Carboxypeptidase</keyword>
<evidence type="ECO:0000313" key="5">
    <source>
        <dbReference type="EMBL" id="QDV72326.1"/>
    </source>
</evidence>
<dbReference type="RefSeq" id="WP_145106754.1">
    <property type="nucleotide sequence ID" value="NZ_CP036349.1"/>
</dbReference>
<dbReference type="InterPro" id="IPR036264">
    <property type="entry name" value="Bact_exopeptidase_dim_dom"/>
</dbReference>
<evidence type="ECO:0000256" key="2">
    <source>
        <dbReference type="ARBA" id="ARBA00022801"/>
    </source>
</evidence>
<accession>A0A518K3E3</accession>
<proteinExistence type="predicted"/>
<protein>
    <submittedName>
        <fullName evidence="5">Carboxypeptidase G2</fullName>
        <ecNumber evidence="5">3.4.17.11</ecNumber>
    </submittedName>
</protein>